<dbReference type="InterPro" id="IPR036396">
    <property type="entry name" value="Cyt_P450_sf"/>
</dbReference>
<dbReference type="InterPro" id="IPR002397">
    <property type="entry name" value="Cyt_P450_B"/>
</dbReference>
<dbReference type="GO" id="GO:0005506">
    <property type="term" value="F:iron ion binding"/>
    <property type="evidence" value="ECO:0007669"/>
    <property type="project" value="InterPro"/>
</dbReference>
<evidence type="ECO:0000313" key="8">
    <source>
        <dbReference type="Proteomes" id="UP000032458"/>
    </source>
</evidence>
<dbReference type="AlphaFoldDB" id="A0A0D7CFB7"/>
<evidence type="ECO:0000256" key="6">
    <source>
        <dbReference type="ARBA" id="ARBA00023033"/>
    </source>
</evidence>
<dbReference type="GO" id="GO:0016705">
    <property type="term" value="F:oxidoreductase activity, acting on paired donors, with incorporation or reduction of molecular oxygen"/>
    <property type="evidence" value="ECO:0007669"/>
    <property type="project" value="InterPro"/>
</dbReference>
<proteinExistence type="inferred from homology"/>
<name>A0A0D7CFB7_9ACTN</name>
<comment type="similarity">
    <text evidence="1">Belongs to the cytochrome P450 family.</text>
</comment>
<dbReference type="Gene3D" id="1.10.630.10">
    <property type="entry name" value="Cytochrome P450"/>
    <property type="match status" value="1"/>
</dbReference>
<dbReference type="SUPFAM" id="SSF48264">
    <property type="entry name" value="Cytochrome P450"/>
    <property type="match status" value="1"/>
</dbReference>
<gene>
    <name evidence="7" type="ORF">SNA_30965</name>
</gene>
<dbReference type="GO" id="GO:0020037">
    <property type="term" value="F:heme binding"/>
    <property type="evidence" value="ECO:0007669"/>
    <property type="project" value="InterPro"/>
</dbReference>
<keyword evidence="4" id="KW-0560">Oxidoreductase</keyword>
<keyword evidence="6" id="KW-0503">Monooxygenase</keyword>
<organism evidence="7 8">
    <name type="scientific">Streptomyces natalensis ATCC 27448</name>
    <dbReference type="NCBI Taxonomy" id="1240678"/>
    <lineage>
        <taxon>Bacteria</taxon>
        <taxon>Bacillati</taxon>
        <taxon>Actinomycetota</taxon>
        <taxon>Actinomycetes</taxon>
        <taxon>Kitasatosporales</taxon>
        <taxon>Streptomycetaceae</taxon>
        <taxon>Streptomyces</taxon>
    </lineage>
</organism>
<keyword evidence="2" id="KW-0349">Heme</keyword>
<keyword evidence="8" id="KW-1185">Reference proteome</keyword>
<dbReference type="PATRIC" id="fig|1240678.4.peg.6627"/>
<dbReference type="GO" id="GO:0004497">
    <property type="term" value="F:monooxygenase activity"/>
    <property type="evidence" value="ECO:0007669"/>
    <property type="project" value="UniProtKB-KW"/>
</dbReference>
<dbReference type="FunFam" id="1.10.630.10:FF:000018">
    <property type="entry name" value="Cytochrome P450 monooxygenase"/>
    <property type="match status" value="1"/>
</dbReference>
<dbReference type="RefSeq" id="WP_044367632.1">
    <property type="nucleotide sequence ID" value="NZ_JRKI01000045.1"/>
</dbReference>
<dbReference type="Pfam" id="PF00067">
    <property type="entry name" value="p450"/>
    <property type="match status" value="1"/>
</dbReference>
<protein>
    <submittedName>
        <fullName evidence="7">Cytochrome P450</fullName>
    </submittedName>
</protein>
<evidence type="ECO:0000256" key="4">
    <source>
        <dbReference type="ARBA" id="ARBA00023002"/>
    </source>
</evidence>
<comment type="caution">
    <text evidence="7">The sequence shown here is derived from an EMBL/GenBank/DDBJ whole genome shotgun (WGS) entry which is preliminary data.</text>
</comment>
<dbReference type="CDD" id="cd11032">
    <property type="entry name" value="P450_EryK-like"/>
    <property type="match status" value="1"/>
</dbReference>
<dbReference type="EMBL" id="JRKI01000045">
    <property type="protein sequence ID" value="KIZ14883.1"/>
    <property type="molecule type" value="Genomic_DNA"/>
</dbReference>
<dbReference type="InterPro" id="IPR001128">
    <property type="entry name" value="Cyt_P450"/>
</dbReference>
<sequence length="399" mass="45014">MATLADRWNIHPAHFWLRGQQPDQPIRFDEELGIWNVYGYAEAVRILGDPAIFSSDTKRLYASEAVNEHKEGNLIQMDAPEHGKLRTLVSGAFNRKIVADLEPRIREVTRELLDAVPDPSELEVVTDLAYPLPVIVIAELLGVPSSDRDLFKQWVTVMLEGTGQLSLRDRDLSEEDERDQRAVIEQWQPMFDYIREHVAERRRQPRQDLLTQLVTAEVDGNRLTDNEVVNFAVLLLVAGHVSTTLLLGNTLLCLDAHPEWAARVREDRSLVPSAIEESLRMFSPFAGVTRSTYTEVEIAGQRVPADQMIMVWLAAANRDARQFADPDTFIPTRDPNPHLGLGRGIHFCLGAPLARLEGRVALNMLMDRFPVLRTDPANPPTFVPTPNMTGVRTLPMRTI</sequence>
<dbReference type="PANTHER" id="PTHR46696">
    <property type="entry name" value="P450, PUTATIVE (EUROFUNG)-RELATED"/>
    <property type="match status" value="1"/>
</dbReference>
<keyword evidence="3" id="KW-0479">Metal-binding</keyword>
<dbReference type="Proteomes" id="UP000032458">
    <property type="component" value="Unassembled WGS sequence"/>
</dbReference>
<evidence type="ECO:0000256" key="3">
    <source>
        <dbReference type="ARBA" id="ARBA00022723"/>
    </source>
</evidence>
<evidence type="ECO:0000256" key="1">
    <source>
        <dbReference type="ARBA" id="ARBA00010617"/>
    </source>
</evidence>
<reference evidence="7 8" key="1">
    <citation type="submission" date="2014-09" db="EMBL/GenBank/DDBJ databases">
        <title>Draft genome sequence of Streptomyces natalensis ATCC 27448, producer of the antifungal pimaricin.</title>
        <authorList>
            <person name="Mendes M.V."/>
            <person name="Beites T."/>
            <person name="Pires S."/>
            <person name="Santos C.L."/>
            <person name="Moradas-Ferreira P."/>
        </authorList>
    </citation>
    <scope>NUCLEOTIDE SEQUENCE [LARGE SCALE GENOMIC DNA]</scope>
    <source>
        <strain evidence="7 8">ATCC 27448</strain>
    </source>
</reference>
<evidence type="ECO:0000256" key="5">
    <source>
        <dbReference type="ARBA" id="ARBA00023004"/>
    </source>
</evidence>
<dbReference type="PRINTS" id="PR00359">
    <property type="entry name" value="BP450"/>
</dbReference>
<evidence type="ECO:0000256" key="2">
    <source>
        <dbReference type="ARBA" id="ARBA00022617"/>
    </source>
</evidence>
<evidence type="ECO:0000313" key="7">
    <source>
        <dbReference type="EMBL" id="KIZ14883.1"/>
    </source>
</evidence>
<dbReference type="PANTHER" id="PTHR46696:SF1">
    <property type="entry name" value="CYTOCHROME P450 YJIB-RELATED"/>
    <property type="match status" value="1"/>
</dbReference>
<accession>A0A0D7CFB7</accession>
<keyword evidence="5" id="KW-0408">Iron</keyword>